<dbReference type="GO" id="GO:0061564">
    <property type="term" value="P:axon development"/>
    <property type="evidence" value="ECO:0007669"/>
    <property type="project" value="TreeGrafter"/>
</dbReference>
<evidence type="ECO:0000256" key="6">
    <source>
        <dbReference type="ARBA" id="ARBA00023015"/>
    </source>
</evidence>
<dbReference type="OMA" id="ALTHFPY"/>
<dbReference type="InterPro" id="IPR022575">
    <property type="entry name" value="NeuroD_DUF"/>
</dbReference>
<feature type="compositionally biased region" description="Basic and acidic residues" evidence="10">
    <location>
        <begin position="62"/>
        <end position="78"/>
    </location>
</feature>
<protein>
    <recommendedName>
        <fullName evidence="11">BHLH domain-containing protein</fullName>
    </recommendedName>
</protein>
<dbReference type="GO" id="GO:0007423">
    <property type="term" value="P:sensory organ development"/>
    <property type="evidence" value="ECO:0007669"/>
    <property type="project" value="TreeGrafter"/>
</dbReference>
<dbReference type="GO" id="GO:0046983">
    <property type="term" value="F:protein dimerization activity"/>
    <property type="evidence" value="ECO:0007669"/>
    <property type="project" value="InterPro"/>
</dbReference>
<gene>
    <name evidence="12" type="primary">NEUROG2</name>
</gene>
<keyword evidence="7" id="KW-0238">DNA-binding</keyword>
<evidence type="ECO:0000256" key="2">
    <source>
        <dbReference type="ARBA" id="ARBA00011571"/>
    </source>
</evidence>
<dbReference type="GO" id="GO:0045944">
    <property type="term" value="P:positive regulation of transcription by RNA polymerase II"/>
    <property type="evidence" value="ECO:0007669"/>
    <property type="project" value="TreeGrafter"/>
</dbReference>
<dbReference type="PROSITE" id="PS50888">
    <property type="entry name" value="BHLH"/>
    <property type="match status" value="1"/>
</dbReference>
<dbReference type="GO" id="GO:0070888">
    <property type="term" value="F:E-box binding"/>
    <property type="evidence" value="ECO:0007669"/>
    <property type="project" value="TreeGrafter"/>
</dbReference>
<feature type="compositionally biased region" description="Gly residues" evidence="10">
    <location>
        <begin position="50"/>
        <end position="59"/>
    </location>
</feature>
<organism evidence="12 13">
    <name type="scientific">Pygocentrus nattereri</name>
    <name type="common">Red-bellied piranha</name>
    <dbReference type="NCBI Taxonomy" id="42514"/>
    <lineage>
        <taxon>Eukaryota</taxon>
        <taxon>Metazoa</taxon>
        <taxon>Chordata</taxon>
        <taxon>Craniata</taxon>
        <taxon>Vertebrata</taxon>
        <taxon>Euteleostomi</taxon>
        <taxon>Actinopterygii</taxon>
        <taxon>Neopterygii</taxon>
        <taxon>Teleostei</taxon>
        <taxon>Ostariophysi</taxon>
        <taxon>Characiformes</taxon>
        <taxon>Characoidei</taxon>
        <taxon>Pygocentrus</taxon>
    </lineage>
</organism>
<evidence type="ECO:0000256" key="7">
    <source>
        <dbReference type="ARBA" id="ARBA00023125"/>
    </source>
</evidence>
<dbReference type="PANTHER" id="PTHR19290:SF9">
    <property type="entry name" value="NEUROGENIC DIFFERENTIATION FACTOR 6"/>
    <property type="match status" value="1"/>
</dbReference>
<feature type="region of interest" description="Disordered" evidence="10">
    <location>
        <begin position="1"/>
        <end position="79"/>
    </location>
</feature>
<keyword evidence="8" id="KW-0804">Transcription</keyword>
<name>A0A3B4C7H9_PYGNA</name>
<reference evidence="12" key="3">
    <citation type="submission" date="2025-09" db="UniProtKB">
        <authorList>
            <consortium name="Ensembl"/>
        </authorList>
    </citation>
    <scope>IDENTIFICATION</scope>
</reference>
<keyword evidence="9" id="KW-0539">Nucleus</keyword>
<evidence type="ECO:0000256" key="3">
    <source>
        <dbReference type="ARBA" id="ARBA00022473"/>
    </source>
</evidence>
<dbReference type="AlphaFoldDB" id="A0A3B4C7H9"/>
<evidence type="ECO:0000256" key="5">
    <source>
        <dbReference type="ARBA" id="ARBA00022902"/>
    </source>
</evidence>
<dbReference type="Gene3D" id="4.10.280.10">
    <property type="entry name" value="Helix-loop-helix DNA-binding domain"/>
    <property type="match status" value="1"/>
</dbReference>
<dbReference type="Proteomes" id="UP001501920">
    <property type="component" value="Chromosome 19"/>
</dbReference>
<comment type="subunit">
    <text evidence="2">Efficient DNA binding requires dimerization with another bHLH protein.</text>
</comment>
<dbReference type="FunFam" id="4.10.280.10:FF:000006">
    <property type="entry name" value="Neurogenic differentiation factor"/>
    <property type="match status" value="1"/>
</dbReference>
<keyword evidence="13" id="KW-1185">Reference proteome</keyword>
<dbReference type="InterPro" id="IPR050359">
    <property type="entry name" value="bHLH_transcription_factors"/>
</dbReference>
<evidence type="ECO:0000256" key="10">
    <source>
        <dbReference type="SAM" id="MobiDB-lite"/>
    </source>
</evidence>
<evidence type="ECO:0000256" key="4">
    <source>
        <dbReference type="ARBA" id="ARBA00022782"/>
    </source>
</evidence>
<keyword evidence="3" id="KW-0217">Developmental protein</keyword>
<dbReference type="STRING" id="42514.ENSPNAP00000006856"/>
<keyword evidence="4" id="KW-0221">Differentiation</keyword>
<comment type="subcellular location">
    <subcellularLocation>
        <location evidence="1">Nucleus</location>
    </subcellularLocation>
</comment>
<feature type="domain" description="BHLH" evidence="11">
    <location>
        <begin position="66"/>
        <end position="118"/>
    </location>
</feature>
<dbReference type="GO" id="GO:0000981">
    <property type="term" value="F:DNA-binding transcription factor activity, RNA polymerase II-specific"/>
    <property type="evidence" value="ECO:0007669"/>
    <property type="project" value="TreeGrafter"/>
</dbReference>
<evidence type="ECO:0000256" key="9">
    <source>
        <dbReference type="ARBA" id="ARBA00023242"/>
    </source>
</evidence>
<dbReference type="Ensembl" id="ENSPNAT00000002819.2">
    <property type="protein sequence ID" value="ENSPNAP00000006856.2"/>
    <property type="gene ID" value="ENSPNAG00000002415.2"/>
</dbReference>
<proteinExistence type="predicted"/>
<keyword evidence="6" id="KW-0805">Transcription regulation</keyword>
<dbReference type="InterPro" id="IPR011598">
    <property type="entry name" value="bHLH_dom"/>
</dbReference>
<evidence type="ECO:0000256" key="8">
    <source>
        <dbReference type="ARBA" id="ARBA00023163"/>
    </source>
</evidence>
<dbReference type="PANTHER" id="PTHR19290">
    <property type="entry name" value="BASIC HELIX-LOOP-HELIX PROTEIN NEUROGENIN-RELATED"/>
    <property type="match status" value="1"/>
</dbReference>
<dbReference type="SUPFAM" id="SSF47459">
    <property type="entry name" value="HLH, helix-loop-helix DNA-binding domain"/>
    <property type="match status" value="1"/>
</dbReference>
<feature type="compositionally biased region" description="Acidic residues" evidence="10">
    <location>
        <begin position="28"/>
        <end position="37"/>
    </location>
</feature>
<evidence type="ECO:0000313" key="12">
    <source>
        <dbReference type="Ensembl" id="ENSPNAP00000006856.2"/>
    </source>
</evidence>
<reference evidence="12" key="2">
    <citation type="submission" date="2025-08" db="UniProtKB">
        <authorList>
            <consortium name="Ensembl"/>
        </authorList>
    </citation>
    <scope>IDENTIFICATION</scope>
</reference>
<evidence type="ECO:0000256" key="1">
    <source>
        <dbReference type="ARBA" id="ARBA00004123"/>
    </source>
</evidence>
<evidence type="ECO:0000259" key="11">
    <source>
        <dbReference type="PROSITE" id="PS50888"/>
    </source>
</evidence>
<dbReference type="GeneTree" id="ENSGT00940000159827"/>
<accession>A0A3B4C7H9</accession>
<dbReference type="GO" id="GO:0005634">
    <property type="term" value="C:nucleus"/>
    <property type="evidence" value="ECO:0007669"/>
    <property type="project" value="UniProtKB-SubCell"/>
</dbReference>
<evidence type="ECO:0000313" key="13">
    <source>
        <dbReference type="Proteomes" id="UP001501920"/>
    </source>
</evidence>
<sequence length="297" mass="31983">MLTVPFEEAHATRELRFGASNVGSKETTEEEEEDEEERDGRRGPRRRRGGGGGGAGGSGCTERSRARRQEANARERTRMHGLNDALESLRRVVPCHSKTQKLSKIETLRLARNYIRALSETLRAGTRPDLLAFARTLCSGLSQPTTNLVAGCLQLNAARFLADHGGGAGEAHYDSAYGATPIGHAHHAGSSSGSVDSAKPLRPYGYCSSSAYEHSGGYELSSCGPRLEPPLSYDGIFSFRTREHEAATAAAAAAAAAAARAKDSQYTHSGALTHFPYELHLHQTFQSQDELNTGFHS</sequence>
<dbReference type="SMART" id="SM00353">
    <property type="entry name" value="HLH"/>
    <property type="match status" value="1"/>
</dbReference>
<dbReference type="Pfam" id="PF00010">
    <property type="entry name" value="HLH"/>
    <property type="match status" value="1"/>
</dbReference>
<keyword evidence="5" id="KW-0524">Neurogenesis</keyword>
<feature type="compositionally biased region" description="Basic and acidic residues" evidence="10">
    <location>
        <begin position="7"/>
        <end position="16"/>
    </location>
</feature>
<reference evidence="12 13" key="1">
    <citation type="submission" date="2020-10" db="EMBL/GenBank/DDBJ databases">
        <title>Pygocentrus nattereri (red-bellied piranha) genome, fPygNat1, primary haplotype.</title>
        <authorList>
            <person name="Myers G."/>
            <person name="Meyer A."/>
            <person name="Karagic N."/>
            <person name="Pippel M."/>
            <person name="Winkler S."/>
            <person name="Tracey A."/>
            <person name="Wood J."/>
            <person name="Formenti G."/>
            <person name="Howe K."/>
            <person name="Fedrigo O."/>
            <person name="Jarvis E.D."/>
        </authorList>
    </citation>
    <scope>NUCLEOTIDE SEQUENCE [LARGE SCALE GENOMIC DNA]</scope>
</reference>
<dbReference type="InterPro" id="IPR036638">
    <property type="entry name" value="HLH_DNA-bd_sf"/>
</dbReference>
<dbReference type="Pfam" id="PF12533">
    <property type="entry name" value="Neuro_bHLH"/>
    <property type="match status" value="1"/>
</dbReference>